<feature type="compositionally biased region" description="Acidic residues" evidence="12">
    <location>
        <begin position="384"/>
        <end position="403"/>
    </location>
</feature>
<keyword evidence="11" id="KW-0472">Membrane</keyword>
<dbReference type="InterPro" id="IPR026050">
    <property type="entry name" value="C1GALT1/C1GALT1_chp1"/>
</dbReference>
<evidence type="ECO:0000256" key="12">
    <source>
        <dbReference type="SAM" id="MobiDB-lite"/>
    </source>
</evidence>
<evidence type="ECO:0000313" key="14">
    <source>
        <dbReference type="EMBL" id="KAJ8024440.1"/>
    </source>
</evidence>
<accession>A0A9Q1BF97</accession>
<dbReference type="GO" id="GO:0000166">
    <property type="term" value="F:nucleotide binding"/>
    <property type="evidence" value="ECO:0007669"/>
    <property type="project" value="UniProtKB-KW"/>
</dbReference>
<evidence type="ECO:0000259" key="13">
    <source>
        <dbReference type="Pfam" id="PF02434"/>
    </source>
</evidence>
<feature type="compositionally biased region" description="Basic and acidic residues" evidence="12">
    <location>
        <begin position="319"/>
        <end position="333"/>
    </location>
</feature>
<evidence type="ECO:0000256" key="10">
    <source>
        <dbReference type="ARBA" id="ARBA00022989"/>
    </source>
</evidence>
<dbReference type="InterPro" id="IPR003378">
    <property type="entry name" value="Fringe-like_glycosylTrfase"/>
</dbReference>
<comment type="similarity">
    <text evidence="3">Belongs to the glycosyltransferase 31 family. Beta3-Gal-T subfamily.</text>
</comment>
<dbReference type="AlphaFoldDB" id="A0A9Q1BF97"/>
<sequence>MQSRKAFSSRLQNESSCFFISFVVEEDALSNWMSPRIRILCWILTSPDTLEDKAVHVKATWAKRCNTVLFISSENTDFPTIAVSVDHEERDYLWQKTKGAFHYIYKHYLDKADWFLKADDDTYVVVENLRKLLHLYDTEKPIFLGRKFKFPHKEEVIYMQGGAGYVLSRKAVELLVEKSFKSKFYARIMKWNPAEDVMISMLLYEEGVEEGYSRDGIHETFHAVAPEEAIVPTMDPYAAHNFYTVKQGPECCSDYTISFHHVTPDTMHWLEYMVYHLRPFGDGYHACPADIRTIVGLQELPPTGSVKAIEGRNITNGENKGDSQIKKSTEKSTIKRKRNPRRKRITHVNTGESPEQLSEEKPKSKKERAPRRRRKKRVKGKVDVEEEWEAEEEEEEEEEEGRR</sequence>
<keyword evidence="7" id="KW-0812">Transmembrane</keyword>
<keyword evidence="6" id="KW-0808">Transferase</keyword>
<dbReference type="GO" id="GO:0016263">
    <property type="term" value="F:glycoprotein-N-acetylgalactosamine 3-beta-galactosyltransferase activity"/>
    <property type="evidence" value="ECO:0007669"/>
    <property type="project" value="UniProtKB-EC"/>
</dbReference>
<evidence type="ECO:0000256" key="1">
    <source>
        <dbReference type="ARBA" id="ARBA00004606"/>
    </source>
</evidence>
<comment type="caution">
    <text evidence="14">The sequence shown here is derived from an EMBL/GenBank/DDBJ whole genome shotgun (WGS) entry which is preliminary data.</text>
</comment>
<dbReference type="PANTHER" id="PTHR23033">
    <property type="entry name" value="BETA1,3-GALACTOSYLTRANSFERASE"/>
    <property type="match status" value="1"/>
</dbReference>
<name>A0A9Q1BF97_HOLLE</name>
<evidence type="ECO:0000256" key="9">
    <source>
        <dbReference type="ARBA" id="ARBA00022968"/>
    </source>
</evidence>
<feature type="domain" description="Fringe-like glycosyltransferase" evidence="13">
    <location>
        <begin position="56"/>
        <end position="205"/>
    </location>
</feature>
<dbReference type="Gene3D" id="3.90.550.50">
    <property type="match status" value="1"/>
</dbReference>
<keyword evidence="15" id="KW-1185">Reference proteome</keyword>
<evidence type="ECO:0000256" key="5">
    <source>
        <dbReference type="ARBA" id="ARBA00022676"/>
    </source>
</evidence>
<protein>
    <recommendedName>
        <fullName evidence="4">N-acetylgalactosaminide beta-1,3-galactosyltransferase</fullName>
        <ecNumber evidence="4">2.4.1.122</ecNumber>
    </recommendedName>
</protein>
<dbReference type="GO" id="GO:0016020">
    <property type="term" value="C:membrane"/>
    <property type="evidence" value="ECO:0007669"/>
    <property type="project" value="UniProtKB-SubCell"/>
</dbReference>
<reference evidence="14" key="1">
    <citation type="submission" date="2021-10" db="EMBL/GenBank/DDBJ databases">
        <title>Tropical sea cucumber genome reveals ecological adaptation and Cuvierian tubules defense mechanism.</title>
        <authorList>
            <person name="Chen T."/>
        </authorList>
    </citation>
    <scope>NUCLEOTIDE SEQUENCE</scope>
    <source>
        <strain evidence="14">Nanhai2018</strain>
        <tissue evidence="14">Muscle</tissue>
    </source>
</reference>
<feature type="region of interest" description="Disordered" evidence="12">
    <location>
        <begin position="310"/>
        <end position="403"/>
    </location>
</feature>
<dbReference type="Proteomes" id="UP001152320">
    <property type="component" value="Chromosome 18"/>
</dbReference>
<dbReference type="EMBL" id="JAIZAY010000018">
    <property type="protein sequence ID" value="KAJ8024440.1"/>
    <property type="molecule type" value="Genomic_DNA"/>
</dbReference>
<feature type="compositionally biased region" description="Basic residues" evidence="12">
    <location>
        <begin position="363"/>
        <end position="379"/>
    </location>
</feature>
<comment type="pathway">
    <text evidence="2">Protein modification; protein glycosylation.</text>
</comment>
<dbReference type="PANTHER" id="PTHR23033:SF14">
    <property type="entry name" value="GLYCOPROTEIN-N-ACETYLGALACTOSAMINE 3-BETA-GALACTOSYLTRANSFERASE 1-RELATED"/>
    <property type="match status" value="1"/>
</dbReference>
<feature type="compositionally biased region" description="Basic residues" evidence="12">
    <location>
        <begin position="334"/>
        <end position="346"/>
    </location>
</feature>
<dbReference type="OrthoDB" id="414175at2759"/>
<proteinExistence type="inferred from homology"/>
<dbReference type="EC" id="2.4.1.122" evidence="4"/>
<evidence type="ECO:0000256" key="2">
    <source>
        <dbReference type="ARBA" id="ARBA00004922"/>
    </source>
</evidence>
<comment type="subcellular location">
    <subcellularLocation>
        <location evidence="1">Membrane</location>
        <topology evidence="1">Single-pass type II membrane protein</topology>
    </subcellularLocation>
</comment>
<evidence type="ECO:0000256" key="11">
    <source>
        <dbReference type="ARBA" id="ARBA00023136"/>
    </source>
</evidence>
<gene>
    <name evidence="14" type="ORF">HOLleu_34349</name>
</gene>
<organism evidence="14 15">
    <name type="scientific">Holothuria leucospilota</name>
    <name type="common">Black long sea cucumber</name>
    <name type="synonym">Mertensiothuria leucospilota</name>
    <dbReference type="NCBI Taxonomy" id="206669"/>
    <lineage>
        <taxon>Eukaryota</taxon>
        <taxon>Metazoa</taxon>
        <taxon>Echinodermata</taxon>
        <taxon>Eleutherozoa</taxon>
        <taxon>Echinozoa</taxon>
        <taxon>Holothuroidea</taxon>
        <taxon>Aspidochirotacea</taxon>
        <taxon>Aspidochirotida</taxon>
        <taxon>Holothuriidae</taxon>
        <taxon>Holothuria</taxon>
    </lineage>
</organism>
<keyword evidence="5" id="KW-0328">Glycosyltransferase</keyword>
<evidence type="ECO:0000256" key="3">
    <source>
        <dbReference type="ARBA" id="ARBA00006462"/>
    </source>
</evidence>
<evidence type="ECO:0000313" key="15">
    <source>
        <dbReference type="Proteomes" id="UP001152320"/>
    </source>
</evidence>
<keyword evidence="9" id="KW-0735">Signal-anchor</keyword>
<evidence type="ECO:0000256" key="4">
    <source>
        <dbReference type="ARBA" id="ARBA00012557"/>
    </source>
</evidence>
<evidence type="ECO:0000256" key="8">
    <source>
        <dbReference type="ARBA" id="ARBA00022741"/>
    </source>
</evidence>
<evidence type="ECO:0000256" key="6">
    <source>
        <dbReference type="ARBA" id="ARBA00022679"/>
    </source>
</evidence>
<evidence type="ECO:0000256" key="7">
    <source>
        <dbReference type="ARBA" id="ARBA00022692"/>
    </source>
</evidence>
<keyword evidence="10" id="KW-1133">Transmembrane helix</keyword>
<dbReference type="Pfam" id="PF02434">
    <property type="entry name" value="Fringe"/>
    <property type="match status" value="1"/>
</dbReference>
<keyword evidence="8" id="KW-0547">Nucleotide-binding</keyword>